<dbReference type="AlphaFoldDB" id="A0A0P9DCW6"/>
<dbReference type="SUPFAM" id="SSF50939">
    <property type="entry name" value="Sialidases"/>
    <property type="match status" value="1"/>
</dbReference>
<evidence type="ECO:0000256" key="1">
    <source>
        <dbReference type="SAM" id="SignalP"/>
    </source>
</evidence>
<gene>
    <name evidence="2" type="ORF">SE17_27010</name>
</gene>
<feature type="signal peptide" evidence="1">
    <location>
        <begin position="1"/>
        <end position="23"/>
    </location>
</feature>
<keyword evidence="3" id="KW-1185">Reference proteome</keyword>
<dbReference type="InterPro" id="IPR036278">
    <property type="entry name" value="Sialidase_sf"/>
</dbReference>
<dbReference type="CDD" id="cd15482">
    <property type="entry name" value="Sialidase_non-viral"/>
    <property type="match status" value="2"/>
</dbReference>
<name>A0A0P9DCW6_9CHLR</name>
<sequence length="440" mass="45171">MRRISRPIRLAASLLLASMAALSSVLVAGAALSPVVISIDPFTQATCKASGATNHQASVEPDSFSFGSTIVAGFQVGRIYDGGACAIGFATSTDNGATWTSGLLPGITKYSGGGTFDRATDAAVAYDARHNTWIISSLVLTEAGGVKGVGIRNSLSTDGGLTWPVVTSIPNTAGMISPDKNWIVCDNTATSPFYGNCYTEWDDNGAGNRMEMSRSTDGGLTWSVAATNSAGIIGGQPVVRPDGTVIVPTANANETAIGAFNSTNGGVSWSAVTTIATIKHHTVAGSLREGPLPSAEIDGAGTVYVVWSDSRFRTGGKVNDIVITHSTNATGTTWSSLTRIPIDATSSGIDHFIPGLAVNKATAGASAQLGLTYYFYPKGSTQLSVGFTSSADAGATWSTPQTITSGMSSTWAANTSQGRMVGDYISSSYGSDNLAHGIFG</sequence>
<organism evidence="2 3">
    <name type="scientific">Kouleothrix aurantiaca</name>
    <dbReference type="NCBI Taxonomy" id="186479"/>
    <lineage>
        <taxon>Bacteria</taxon>
        <taxon>Bacillati</taxon>
        <taxon>Chloroflexota</taxon>
        <taxon>Chloroflexia</taxon>
        <taxon>Chloroflexales</taxon>
        <taxon>Roseiflexineae</taxon>
        <taxon>Roseiflexaceae</taxon>
        <taxon>Kouleothrix</taxon>
    </lineage>
</organism>
<dbReference type="Gene3D" id="2.120.10.10">
    <property type="match status" value="1"/>
</dbReference>
<dbReference type="Gene3D" id="2.130.10.10">
    <property type="entry name" value="YVTN repeat-like/Quinoprotein amine dehydrogenase"/>
    <property type="match status" value="1"/>
</dbReference>
<evidence type="ECO:0000313" key="3">
    <source>
        <dbReference type="Proteomes" id="UP000050509"/>
    </source>
</evidence>
<feature type="chain" id="PRO_5006156192" evidence="1">
    <location>
        <begin position="24"/>
        <end position="440"/>
    </location>
</feature>
<protein>
    <submittedName>
        <fullName evidence="2">Uncharacterized protein</fullName>
    </submittedName>
</protein>
<reference evidence="2 3" key="1">
    <citation type="submission" date="2015-09" db="EMBL/GenBank/DDBJ databases">
        <title>Draft genome sequence of Kouleothrix aurantiaca JCM 19913.</title>
        <authorList>
            <person name="Hemp J."/>
        </authorList>
    </citation>
    <scope>NUCLEOTIDE SEQUENCE [LARGE SCALE GENOMIC DNA]</scope>
    <source>
        <strain evidence="2 3">COM-B</strain>
    </source>
</reference>
<dbReference type="EMBL" id="LJCR01001398">
    <property type="protein sequence ID" value="KPV50428.1"/>
    <property type="molecule type" value="Genomic_DNA"/>
</dbReference>
<dbReference type="SUPFAM" id="SSF110296">
    <property type="entry name" value="Oligoxyloglucan reducing end-specific cellobiohydrolase"/>
    <property type="match status" value="1"/>
</dbReference>
<comment type="caution">
    <text evidence="2">The sequence shown here is derived from an EMBL/GenBank/DDBJ whole genome shotgun (WGS) entry which is preliminary data.</text>
</comment>
<keyword evidence="1" id="KW-0732">Signal</keyword>
<evidence type="ECO:0000313" key="2">
    <source>
        <dbReference type="EMBL" id="KPV50428.1"/>
    </source>
</evidence>
<proteinExistence type="predicted"/>
<dbReference type="Proteomes" id="UP000050509">
    <property type="component" value="Unassembled WGS sequence"/>
</dbReference>
<feature type="non-terminal residue" evidence="2">
    <location>
        <position position="440"/>
    </location>
</feature>
<accession>A0A0P9DCW6</accession>
<dbReference type="InterPro" id="IPR015943">
    <property type="entry name" value="WD40/YVTN_repeat-like_dom_sf"/>
</dbReference>